<feature type="region of interest" description="Disordered" evidence="1">
    <location>
        <begin position="307"/>
        <end position="327"/>
    </location>
</feature>
<feature type="compositionally biased region" description="Polar residues" evidence="1">
    <location>
        <begin position="230"/>
        <end position="240"/>
    </location>
</feature>
<feature type="region of interest" description="Disordered" evidence="1">
    <location>
        <begin position="126"/>
        <end position="157"/>
    </location>
</feature>
<gene>
    <name evidence="2" type="ORF">Anapl_15053</name>
</gene>
<accession>R0LKT1</accession>
<organism evidence="2 3">
    <name type="scientific">Anas platyrhynchos</name>
    <name type="common">Mallard</name>
    <name type="synonym">Anas boschas</name>
    <dbReference type="NCBI Taxonomy" id="8839"/>
    <lineage>
        <taxon>Eukaryota</taxon>
        <taxon>Metazoa</taxon>
        <taxon>Chordata</taxon>
        <taxon>Craniata</taxon>
        <taxon>Vertebrata</taxon>
        <taxon>Euteleostomi</taxon>
        <taxon>Archelosauria</taxon>
        <taxon>Archosauria</taxon>
        <taxon>Dinosauria</taxon>
        <taxon>Saurischia</taxon>
        <taxon>Theropoda</taxon>
        <taxon>Coelurosauria</taxon>
        <taxon>Aves</taxon>
        <taxon>Neognathae</taxon>
        <taxon>Galloanserae</taxon>
        <taxon>Anseriformes</taxon>
        <taxon>Anatidae</taxon>
        <taxon>Anatinae</taxon>
        <taxon>Anas</taxon>
    </lineage>
</organism>
<dbReference type="EMBL" id="KB742975">
    <property type="protein sequence ID" value="EOB02290.1"/>
    <property type="molecule type" value="Genomic_DNA"/>
</dbReference>
<feature type="region of interest" description="Disordered" evidence="1">
    <location>
        <begin position="369"/>
        <end position="388"/>
    </location>
</feature>
<protein>
    <submittedName>
        <fullName evidence="2">Uncharacterized protein</fullName>
    </submittedName>
</protein>
<dbReference type="Proteomes" id="UP000296049">
    <property type="component" value="Unassembled WGS sequence"/>
</dbReference>
<sequence length="388" mass="42859">METSYLHGLDDVELAIKFTLFFKTTTKKKNNRGQHSDTGRPRNAVALTYIQCRFRQLFQGSSSRVLHRVPGALTHVAKHLIHAEPSTLERAGWEEATGVQRCSRGLNVVNFKLQFPNETYRREEIQRVRPGNLCKSNTSSQGSTTGPQRVSDSSTPRLQERECFPHFHPSTVNPACATRTTEKGPERALLFVFLIHIFKATSRTKSLMAQHCNEPKHNQAKQEAPKQKQRMASSPAASTRDYTSIAAGNTGCTTKPSQLTKETIHAEARKTRTHNDTRSVLASKLCIDQRLASGARAFRCQLPPAAGHRAKASGAGKSQPGEEAPRTRLHQQVKIFQLLLRPARQHQGLQTLSQHVGTLHPSLAGMLQKAAPPSPHQQAGSAGLNFGI</sequence>
<keyword evidence="3" id="KW-1185">Reference proteome</keyword>
<dbReference type="AlphaFoldDB" id="R0LKT1"/>
<reference evidence="3" key="1">
    <citation type="journal article" date="2013" name="Nat. Genet.">
        <title>The duck genome and transcriptome provide insight into an avian influenza virus reservoir species.</title>
        <authorList>
            <person name="Huang Y."/>
            <person name="Li Y."/>
            <person name="Burt D.W."/>
            <person name="Chen H."/>
            <person name="Zhang Y."/>
            <person name="Qian W."/>
            <person name="Kim H."/>
            <person name="Gan S."/>
            <person name="Zhao Y."/>
            <person name="Li J."/>
            <person name="Yi K."/>
            <person name="Feng H."/>
            <person name="Zhu P."/>
            <person name="Li B."/>
            <person name="Liu Q."/>
            <person name="Fairley S."/>
            <person name="Magor K.E."/>
            <person name="Du Z."/>
            <person name="Hu X."/>
            <person name="Goodman L."/>
            <person name="Tafer H."/>
            <person name="Vignal A."/>
            <person name="Lee T."/>
            <person name="Kim K.W."/>
            <person name="Sheng Z."/>
            <person name="An Y."/>
            <person name="Searle S."/>
            <person name="Herrero J."/>
            <person name="Groenen M.A."/>
            <person name="Crooijmans R.P."/>
            <person name="Faraut T."/>
            <person name="Cai Q."/>
            <person name="Webster R.G."/>
            <person name="Aldridge J.R."/>
            <person name="Warren W.C."/>
            <person name="Bartschat S."/>
            <person name="Kehr S."/>
            <person name="Marz M."/>
            <person name="Stadler P.F."/>
            <person name="Smith J."/>
            <person name="Kraus R.H."/>
            <person name="Zhao Y."/>
            <person name="Ren L."/>
            <person name="Fei J."/>
            <person name="Morisson M."/>
            <person name="Kaiser P."/>
            <person name="Griffin D.K."/>
            <person name="Rao M."/>
            <person name="Pitel F."/>
            <person name="Wang J."/>
            <person name="Li N."/>
        </authorList>
    </citation>
    <scope>NUCLEOTIDE SEQUENCE [LARGE SCALE GENOMIC DNA]</scope>
</reference>
<evidence type="ECO:0000256" key="1">
    <source>
        <dbReference type="SAM" id="MobiDB-lite"/>
    </source>
</evidence>
<evidence type="ECO:0000313" key="3">
    <source>
        <dbReference type="Proteomes" id="UP000296049"/>
    </source>
</evidence>
<name>R0LKT1_ANAPL</name>
<proteinExistence type="predicted"/>
<evidence type="ECO:0000313" key="2">
    <source>
        <dbReference type="EMBL" id="EOB02290.1"/>
    </source>
</evidence>
<feature type="compositionally biased region" description="Polar residues" evidence="1">
    <location>
        <begin position="134"/>
        <end position="157"/>
    </location>
</feature>
<feature type="region of interest" description="Disordered" evidence="1">
    <location>
        <begin position="213"/>
        <end position="240"/>
    </location>
</feature>